<dbReference type="InterPro" id="IPR027417">
    <property type="entry name" value="P-loop_NTPase"/>
</dbReference>
<dbReference type="GO" id="GO:0005737">
    <property type="term" value="C:cytoplasm"/>
    <property type="evidence" value="ECO:0007669"/>
    <property type="project" value="TreeGrafter"/>
</dbReference>
<dbReference type="SUPFAM" id="SSF52540">
    <property type="entry name" value="P-loop containing nucleoside triphosphate hydrolases"/>
    <property type="match status" value="1"/>
</dbReference>
<dbReference type="Pfam" id="PF07728">
    <property type="entry name" value="AAA_5"/>
    <property type="match status" value="1"/>
</dbReference>
<feature type="non-terminal residue" evidence="3">
    <location>
        <position position="696"/>
    </location>
</feature>
<dbReference type="PANTHER" id="PTHR21610">
    <property type="entry name" value="VON WILLEBRAND FACTOR A DOMAIN-CONTAINING PROTEIN 8"/>
    <property type="match status" value="1"/>
</dbReference>
<evidence type="ECO:0000313" key="4">
    <source>
        <dbReference type="Proteomes" id="UP000828390"/>
    </source>
</evidence>
<reference evidence="3" key="1">
    <citation type="journal article" date="2019" name="bioRxiv">
        <title>The Genome of the Zebra Mussel, Dreissena polymorpha: A Resource for Invasive Species Research.</title>
        <authorList>
            <person name="McCartney M.A."/>
            <person name="Auch B."/>
            <person name="Kono T."/>
            <person name="Mallez S."/>
            <person name="Zhang Y."/>
            <person name="Obille A."/>
            <person name="Becker A."/>
            <person name="Abrahante J.E."/>
            <person name="Garbe J."/>
            <person name="Badalamenti J.P."/>
            <person name="Herman A."/>
            <person name="Mangelson H."/>
            <person name="Liachko I."/>
            <person name="Sullivan S."/>
            <person name="Sone E.D."/>
            <person name="Koren S."/>
            <person name="Silverstein K.A.T."/>
            <person name="Beckman K.B."/>
            <person name="Gohl D.M."/>
        </authorList>
    </citation>
    <scope>NUCLEOTIDE SEQUENCE</scope>
    <source>
        <strain evidence="3">Duluth1</strain>
        <tissue evidence="3">Whole animal</tissue>
    </source>
</reference>
<dbReference type="Proteomes" id="UP000828390">
    <property type="component" value="Unassembled WGS sequence"/>
</dbReference>
<dbReference type="GO" id="GO:0016887">
    <property type="term" value="F:ATP hydrolysis activity"/>
    <property type="evidence" value="ECO:0007669"/>
    <property type="project" value="InterPro"/>
</dbReference>
<dbReference type="FunFam" id="3.40.50.300:FF:000663">
    <property type="entry name" value="von Willebrand factor A domain containing 8"/>
    <property type="match status" value="1"/>
</dbReference>
<organism evidence="3 4">
    <name type="scientific">Dreissena polymorpha</name>
    <name type="common">Zebra mussel</name>
    <name type="synonym">Mytilus polymorpha</name>
    <dbReference type="NCBI Taxonomy" id="45954"/>
    <lineage>
        <taxon>Eukaryota</taxon>
        <taxon>Metazoa</taxon>
        <taxon>Spiralia</taxon>
        <taxon>Lophotrochozoa</taxon>
        <taxon>Mollusca</taxon>
        <taxon>Bivalvia</taxon>
        <taxon>Autobranchia</taxon>
        <taxon>Heteroconchia</taxon>
        <taxon>Euheterodonta</taxon>
        <taxon>Imparidentia</taxon>
        <taxon>Neoheterodontei</taxon>
        <taxon>Myida</taxon>
        <taxon>Dreissenoidea</taxon>
        <taxon>Dreissenidae</taxon>
        <taxon>Dreissena</taxon>
    </lineage>
</organism>
<dbReference type="InterPro" id="IPR011704">
    <property type="entry name" value="ATPase_dyneun-rel_AAA"/>
</dbReference>
<feature type="domain" description="ATPase dynein-related AAA" evidence="2">
    <location>
        <begin position="14"/>
        <end position="154"/>
    </location>
</feature>
<dbReference type="AlphaFoldDB" id="A0A9D4MBL6"/>
<sequence length="696" mass="77213">MEDMLKDFTLGEQLLLVGNQGVGKNKIVDRFLHVLNRPREYIQLHRDTTVQTLTLQPTVQDGVIIYEDSPLVRAVKQGHVLVVDEADKAPTHVTCILKTLIESGEMHLADGRRIVSATSGLQASPQVIVAHPDFRMIVLANRPGFPFLGNDFFGAMGDIFSCHAIDNPDKDSEMSMLRQYGPDVPEPILEKLVLSFGELREMADQGLIAYPYSTREVVNMVRHLQKYPNEGLTSVIKNVFDFDSYNSELREVLITTMQKHGIPLSASADSIKLAKEFPLPDLELVGHWKIQGQGQRKVTSLMALPVETSRLGVKGPVSLRVESLSFERTESRAKSFSEQEAFWNVPVHETNIISDLTVSLAAFRSPGHNKNDIIHVGTANPVGLYSMNPRTQTASFLDMYDVFPMVTGSYRPHVRIQALGAPLDDTVILHEEVTNTILSVNFETGEVNRLLCPSLQQTQPEKRKFTSPTQTKTSPYRMCKSTLPDEFGTVVFYKQNEDFLEVLGLLEGVVNTVPLPLHVQHVHQVAAQQWMCVESGTNKKFLVTRSALEDYQLQSMDEDPVSQVLKVSSMPMNEAVLSAAMRKPTSGPNRMLVTSDSYATVALGFPDTDAATLYRSPRAPTEDSLLPSVLKGNKPGTPSASPSIVYLPQCGQVVRAMPNWKAPEDVVPKDQRANISGFLEVTDLPNQKLRYIAVPG</sequence>
<feature type="region of interest" description="Disordered" evidence="1">
    <location>
        <begin position="619"/>
        <end position="643"/>
    </location>
</feature>
<protein>
    <recommendedName>
        <fullName evidence="2">ATPase dynein-related AAA domain-containing protein</fullName>
    </recommendedName>
</protein>
<comment type="caution">
    <text evidence="3">The sequence shown here is derived from an EMBL/GenBank/DDBJ whole genome shotgun (WGS) entry which is preliminary data.</text>
</comment>
<dbReference type="InterPro" id="IPR039891">
    <property type="entry name" value="VWA8"/>
</dbReference>
<dbReference type="EMBL" id="JAIWYP010000002">
    <property type="protein sequence ID" value="KAH3874340.1"/>
    <property type="molecule type" value="Genomic_DNA"/>
</dbReference>
<dbReference type="PANTHER" id="PTHR21610:SF9">
    <property type="entry name" value="VON WILLEBRAND FACTOR A DOMAIN-CONTAINING PROTEIN 8"/>
    <property type="match status" value="1"/>
</dbReference>
<proteinExistence type="predicted"/>
<name>A0A9D4MBL6_DREPO</name>
<dbReference type="Gene3D" id="3.40.50.300">
    <property type="entry name" value="P-loop containing nucleotide triphosphate hydrolases"/>
    <property type="match status" value="1"/>
</dbReference>
<dbReference type="GO" id="GO:0005524">
    <property type="term" value="F:ATP binding"/>
    <property type="evidence" value="ECO:0007669"/>
    <property type="project" value="InterPro"/>
</dbReference>
<keyword evidence="4" id="KW-1185">Reference proteome</keyword>
<evidence type="ECO:0000259" key="2">
    <source>
        <dbReference type="Pfam" id="PF07728"/>
    </source>
</evidence>
<gene>
    <name evidence="3" type="ORF">DPMN_037582</name>
</gene>
<evidence type="ECO:0000313" key="3">
    <source>
        <dbReference type="EMBL" id="KAH3874340.1"/>
    </source>
</evidence>
<accession>A0A9D4MBL6</accession>
<reference evidence="3" key="2">
    <citation type="submission" date="2020-11" db="EMBL/GenBank/DDBJ databases">
        <authorList>
            <person name="McCartney M.A."/>
            <person name="Auch B."/>
            <person name="Kono T."/>
            <person name="Mallez S."/>
            <person name="Becker A."/>
            <person name="Gohl D.M."/>
            <person name="Silverstein K.A.T."/>
            <person name="Koren S."/>
            <person name="Bechman K.B."/>
            <person name="Herman A."/>
            <person name="Abrahante J.E."/>
            <person name="Garbe J."/>
        </authorList>
    </citation>
    <scope>NUCLEOTIDE SEQUENCE</scope>
    <source>
        <strain evidence="3">Duluth1</strain>
        <tissue evidence="3">Whole animal</tissue>
    </source>
</reference>
<evidence type="ECO:0000256" key="1">
    <source>
        <dbReference type="SAM" id="MobiDB-lite"/>
    </source>
</evidence>